<reference evidence="1" key="1">
    <citation type="submission" date="2021-02" db="EMBL/GenBank/DDBJ databases">
        <authorList>
            <person name="Nowell W R."/>
        </authorList>
    </citation>
    <scope>NUCLEOTIDE SEQUENCE</scope>
    <source>
        <strain evidence="1">Ploen Becks lab</strain>
    </source>
</reference>
<gene>
    <name evidence="1" type="ORF">OXX778_LOCUS21199</name>
</gene>
<evidence type="ECO:0008006" key="3">
    <source>
        <dbReference type="Google" id="ProtNLM"/>
    </source>
</evidence>
<comment type="caution">
    <text evidence="1">The sequence shown here is derived from an EMBL/GenBank/DDBJ whole genome shotgun (WGS) entry which is preliminary data.</text>
</comment>
<sequence>MYSLATYNCHNFKSNFNKTFKNKRYNFYNRALASCEFNLKDKGRGRPCGGKMWPVKKGIKTLACYELKSNIMAISVELGNGKSLQIYGVWLKSDDNSSESLEYFQSNLLMLESEIKNNIEKKQPFIIMGDWNADIKDYLDSKNVGYTYRNGGYKALIDHIVWFKNESDFKMVDVMICNNNDNSSDDLPITIIVNVDLGVKDEFKQI</sequence>
<proteinExistence type="predicted"/>
<dbReference type="EMBL" id="CAJNOC010007614">
    <property type="protein sequence ID" value="CAF1102023.1"/>
    <property type="molecule type" value="Genomic_DNA"/>
</dbReference>
<name>A0A814PAD9_9BILA</name>
<accession>A0A814PAD9</accession>
<protein>
    <recommendedName>
        <fullName evidence="3">Endonuclease/exonuclease/phosphatase domain-containing protein</fullName>
    </recommendedName>
</protein>
<organism evidence="1 2">
    <name type="scientific">Brachionus calyciflorus</name>
    <dbReference type="NCBI Taxonomy" id="104777"/>
    <lineage>
        <taxon>Eukaryota</taxon>
        <taxon>Metazoa</taxon>
        <taxon>Spiralia</taxon>
        <taxon>Gnathifera</taxon>
        <taxon>Rotifera</taxon>
        <taxon>Eurotatoria</taxon>
        <taxon>Monogononta</taxon>
        <taxon>Pseudotrocha</taxon>
        <taxon>Ploima</taxon>
        <taxon>Brachionidae</taxon>
        <taxon>Brachionus</taxon>
    </lineage>
</organism>
<keyword evidence="2" id="KW-1185">Reference proteome</keyword>
<evidence type="ECO:0000313" key="2">
    <source>
        <dbReference type="Proteomes" id="UP000663879"/>
    </source>
</evidence>
<dbReference type="AlphaFoldDB" id="A0A814PAD9"/>
<evidence type="ECO:0000313" key="1">
    <source>
        <dbReference type="EMBL" id="CAF1102023.1"/>
    </source>
</evidence>
<dbReference type="Gene3D" id="3.60.10.10">
    <property type="entry name" value="Endonuclease/exonuclease/phosphatase"/>
    <property type="match status" value="1"/>
</dbReference>
<dbReference type="Proteomes" id="UP000663879">
    <property type="component" value="Unassembled WGS sequence"/>
</dbReference>
<dbReference type="InterPro" id="IPR036691">
    <property type="entry name" value="Endo/exonu/phosph_ase_sf"/>
</dbReference>
<dbReference type="SUPFAM" id="SSF56219">
    <property type="entry name" value="DNase I-like"/>
    <property type="match status" value="1"/>
</dbReference>